<keyword evidence="9" id="KW-0472">Membrane</keyword>
<keyword evidence="9" id="KW-1133">Transmembrane helix</keyword>
<dbReference type="PIRSF" id="PIRSF005096">
    <property type="entry name" value="GALM"/>
    <property type="match status" value="1"/>
</dbReference>
<dbReference type="NCBIfam" id="NF008277">
    <property type="entry name" value="PRK11055.1"/>
    <property type="match status" value="1"/>
</dbReference>
<feature type="transmembrane region" description="Helical" evidence="9">
    <location>
        <begin position="31"/>
        <end position="51"/>
    </location>
</feature>
<comment type="similarity">
    <text evidence="2 5">Belongs to the aldose epimerase family.</text>
</comment>
<evidence type="ECO:0000313" key="10">
    <source>
        <dbReference type="EMBL" id="CAD8651127.1"/>
    </source>
</evidence>
<dbReference type="InterPro" id="IPR047215">
    <property type="entry name" value="Galactose_mutarotase-like"/>
</dbReference>
<proteinExistence type="inferred from homology"/>
<dbReference type="CDD" id="cd09019">
    <property type="entry name" value="galactose_mutarotase_like"/>
    <property type="match status" value="1"/>
</dbReference>
<feature type="binding site" evidence="8">
    <location>
        <begin position="233"/>
        <end position="235"/>
    </location>
    <ligand>
        <name>beta-D-galactose</name>
        <dbReference type="ChEBI" id="CHEBI:27667"/>
    </ligand>
</feature>
<comment type="catalytic activity">
    <reaction evidence="5">
        <text>alpha-D-glucose = beta-D-glucose</text>
        <dbReference type="Rhea" id="RHEA:10264"/>
        <dbReference type="ChEBI" id="CHEBI:15903"/>
        <dbReference type="ChEBI" id="CHEBI:17925"/>
        <dbReference type="EC" id="5.1.3.3"/>
    </reaction>
</comment>
<dbReference type="AlphaFoldDB" id="A0A7S0QVU8"/>
<evidence type="ECO:0000256" key="9">
    <source>
        <dbReference type="SAM" id="Phobius"/>
    </source>
</evidence>
<dbReference type="Pfam" id="PF01263">
    <property type="entry name" value="Aldose_epim"/>
    <property type="match status" value="1"/>
</dbReference>
<dbReference type="PANTHER" id="PTHR10091:SF0">
    <property type="entry name" value="GALACTOSE MUTAROTASE"/>
    <property type="match status" value="1"/>
</dbReference>
<dbReference type="Gene3D" id="2.70.98.10">
    <property type="match status" value="1"/>
</dbReference>
<feature type="active site" description="Proton donor" evidence="6">
    <location>
        <position position="233"/>
    </location>
</feature>
<protein>
    <recommendedName>
        <fullName evidence="5">Aldose 1-epimerase</fullName>
        <ecNumber evidence="5">5.1.3.3</ecNumber>
    </recommendedName>
</protein>
<comment type="pathway">
    <text evidence="1 5">Carbohydrate metabolism; hexose metabolism.</text>
</comment>
<dbReference type="PANTHER" id="PTHR10091">
    <property type="entry name" value="ALDOSE-1-EPIMERASE"/>
    <property type="match status" value="1"/>
</dbReference>
<dbReference type="EMBL" id="HBFA01003660">
    <property type="protein sequence ID" value="CAD8651127.1"/>
    <property type="molecule type" value="Transcribed_RNA"/>
</dbReference>
<accession>A0A7S0QVU8</accession>
<dbReference type="GO" id="GO:0004034">
    <property type="term" value="F:aldose 1-epimerase activity"/>
    <property type="evidence" value="ECO:0007669"/>
    <property type="project" value="UniProtKB-EC"/>
</dbReference>
<dbReference type="GO" id="GO:0030246">
    <property type="term" value="F:carbohydrate binding"/>
    <property type="evidence" value="ECO:0007669"/>
    <property type="project" value="InterPro"/>
</dbReference>
<evidence type="ECO:0000256" key="7">
    <source>
        <dbReference type="PIRSR" id="PIRSR005096-2"/>
    </source>
</evidence>
<dbReference type="EC" id="5.1.3.3" evidence="5"/>
<name>A0A7S0QVU8_9CHLO</name>
<dbReference type="InterPro" id="IPR008183">
    <property type="entry name" value="Aldose_1/G6P_1-epimerase"/>
</dbReference>
<reference evidence="10" key="1">
    <citation type="submission" date="2021-01" db="EMBL/GenBank/DDBJ databases">
        <authorList>
            <person name="Corre E."/>
            <person name="Pelletier E."/>
            <person name="Niang G."/>
            <person name="Scheremetjew M."/>
            <person name="Finn R."/>
            <person name="Kale V."/>
            <person name="Holt S."/>
            <person name="Cochrane G."/>
            <person name="Meng A."/>
            <person name="Brown T."/>
            <person name="Cohen L."/>
        </authorList>
    </citation>
    <scope>NUCLEOTIDE SEQUENCE</scope>
    <source>
        <strain evidence="10">CCMP722</strain>
    </source>
</reference>
<evidence type="ECO:0000256" key="3">
    <source>
        <dbReference type="ARBA" id="ARBA00023235"/>
    </source>
</evidence>
<dbReference type="InterPro" id="IPR015443">
    <property type="entry name" value="Aldose_1-epimerase"/>
</dbReference>
<keyword evidence="4 5" id="KW-0119">Carbohydrate metabolism</keyword>
<feature type="binding site" evidence="8">
    <location>
        <begin position="126"/>
        <end position="127"/>
    </location>
    <ligand>
        <name>beta-D-galactose</name>
        <dbReference type="ChEBI" id="CHEBI:27667"/>
    </ligand>
</feature>
<evidence type="ECO:0000256" key="2">
    <source>
        <dbReference type="ARBA" id="ARBA00006206"/>
    </source>
</evidence>
<gene>
    <name evidence="10" type="ORF">POBO1169_LOCUS1839</name>
</gene>
<keyword evidence="3 5" id="KW-0413">Isomerase</keyword>
<dbReference type="GO" id="GO:0006006">
    <property type="term" value="P:glucose metabolic process"/>
    <property type="evidence" value="ECO:0007669"/>
    <property type="project" value="TreeGrafter"/>
</dbReference>
<evidence type="ECO:0000256" key="5">
    <source>
        <dbReference type="PIRNR" id="PIRNR005096"/>
    </source>
</evidence>
<keyword evidence="9" id="KW-0812">Transmembrane</keyword>
<evidence type="ECO:0000256" key="4">
    <source>
        <dbReference type="ARBA" id="ARBA00023277"/>
    </source>
</evidence>
<feature type="binding site" evidence="7">
    <location>
        <position position="300"/>
    </location>
    <ligand>
        <name>beta-D-galactose</name>
        <dbReference type="ChEBI" id="CHEBI:27667"/>
    </ligand>
</feature>
<feature type="active site" description="Proton acceptor" evidence="6">
    <location>
        <position position="372"/>
    </location>
</feature>
<dbReference type="InterPro" id="IPR011013">
    <property type="entry name" value="Gal_mutarotase_sf_dom"/>
</dbReference>
<dbReference type="SUPFAM" id="SSF74650">
    <property type="entry name" value="Galactose mutarotase-like"/>
    <property type="match status" value="1"/>
</dbReference>
<evidence type="ECO:0000256" key="8">
    <source>
        <dbReference type="PIRSR" id="PIRSR005096-3"/>
    </source>
</evidence>
<organism evidence="10">
    <name type="scientific">Pyramimonas obovata</name>
    <dbReference type="NCBI Taxonomy" id="1411642"/>
    <lineage>
        <taxon>Eukaryota</taxon>
        <taxon>Viridiplantae</taxon>
        <taxon>Chlorophyta</taxon>
        <taxon>Pyramimonadophyceae</taxon>
        <taxon>Pyramimonadales</taxon>
        <taxon>Pyramimonadaceae</taxon>
        <taxon>Pyramimonas</taxon>
        <taxon>Pyramimonas incertae sedis</taxon>
    </lineage>
</organism>
<dbReference type="InterPro" id="IPR014718">
    <property type="entry name" value="GH-type_carb-bd"/>
</dbReference>
<sequence>MYFDRLFYGKKSKRSYRYSIPSWSDIMKKHTIYFVAAGAAGAAFGLYLYYLQRGRAVLVPKDPNIYVLEGGGMEVHVSALGATITKIIAPDRNGVRGDVVLGFDDIEPYMTGQSPYFGCIVGRVANRIANATFELDGKQYSLNANNGPNTLHGGLVGFDKVWWSAEFEDHPEGRQLRMTYTSRDGEEGFPGTVQATVTYRLTTQSPHASGSSALVTEMEATTNKATPISMAQHTYWNLGGHASGSVLNHVLRLVAAAYTPVDENLIPTGAIVPTKGTPFDFSNRHKIGALIRSVEGGGYDHNYVLAAPRKGKGAEGSGVRLAASVFEPTTGRAMDLLTDAPGVQFYTGNFLDGSITGKEGAVYQKHGAFCLETQGFPNAVNDAAFPSVIVRPGETYKHTMVHRFYTR</sequence>
<evidence type="ECO:0000256" key="6">
    <source>
        <dbReference type="PIRSR" id="PIRSR005096-1"/>
    </source>
</evidence>
<dbReference type="GO" id="GO:0033499">
    <property type="term" value="P:galactose catabolic process via UDP-galactose, Leloir pathway"/>
    <property type="evidence" value="ECO:0007669"/>
    <property type="project" value="TreeGrafter"/>
</dbReference>
<evidence type="ECO:0000256" key="1">
    <source>
        <dbReference type="ARBA" id="ARBA00005028"/>
    </source>
</evidence>
<dbReference type="UniPathway" id="UPA00242"/>